<sequence length="281" mass="29065">MRARPRVAGRARDGSPLRAVKSPPDPAAVRDILRKAARLEPSIALGLLATAPAVANVFGIWTAASNLQAGAGGRLDKGANNALTAVINASGQKWIADDQRAFASAATELRAHLDAFRTNVQWVAGHVDSIGDGFLVYWGAAAKIAQTTYLRLLALQALSLAPQTRVAAKIAMRTTAAQANASLAAATGQLQRFLGSLGLKDVLGGLAAGIGGSAAVQLAFMRPDGAAAIDFGKAAIDPAKAGTYVAPQQGQPLPDAARSFDWQVRTPDGDMSLEDVVKKRG</sequence>
<keyword evidence="2" id="KW-0812">Transmembrane</keyword>
<evidence type="ECO:0000256" key="1">
    <source>
        <dbReference type="SAM" id="MobiDB-lite"/>
    </source>
</evidence>
<keyword evidence="2" id="KW-1133">Transmembrane helix</keyword>
<accession>A0A1H5V0G4</accession>
<feature type="region of interest" description="Disordered" evidence="1">
    <location>
        <begin position="1"/>
        <end position="24"/>
    </location>
</feature>
<feature type="transmembrane region" description="Helical" evidence="2">
    <location>
        <begin position="43"/>
        <end position="64"/>
    </location>
</feature>
<reference evidence="3 4" key="1">
    <citation type="submission" date="2016-10" db="EMBL/GenBank/DDBJ databases">
        <authorList>
            <person name="de Groot N.N."/>
        </authorList>
    </citation>
    <scope>NUCLEOTIDE SEQUENCE [LARGE SCALE GENOMIC DNA]</scope>
    <source>
        <strain evidence="3 4">CGMCC 4.7037</strain>
    </source>
</reference>
<keyword evidence="4" id="KW-1185">Reference proteome</keyword>
<name>A0A1H5V0G4_9ACTN</name>
<proteinExistence type="predicted"/>
<dbReference type="EMBL" id="FNVT01000001">
    <property type="protein sequence ID" value="SEF80706.1"/>
    <property type="molecule type" value="Genomic_DNA"/>
</dbReference>
<dbReference type="OrthoDB" id="3528564at2"/>
<gene>
    <name evidence="3" type="ORF">SAMN05444920_101718</name>
</gene>
<dbReference type="AlphaFoldDB" id="A0A1H5V0G4"/>
<protein>
    <submittedName>
        <fullName evidence="3">Uncharacterized protein</fullName>
    </submittedName>
</protein>
<keyword evidence="2" id="KW-0472">Membrane</keyword>
<dbReference type="Proteomes" id="UP000236732">
    <property type="component" value="Unassembled WGS sequence"/>
</dbReference>
<evidence type="ECO:0000313" key="3">
    <source>
        <dbReference type="EMBL" id="SEF80706.1"/>
    </source>
</evidence>
<organism evidence="3 4">
    <name type="scientific">Nonomuraea solani</name>
    <dbReference type="NCBI Taxonomy" id="1144553"/>
    <lineage>
        <taxon>Bacteria</taxon>
        <taxon>Bacillati</taxon>
        <taxon>Actinomycetota</taxon>
        <taxon>Actinomycetes</taxon>
        <taxon>Streptosporangiales</taxon>
        <taxon>Streptosporangiaceae</taxon>
        <taxon>Nonomuraea</taxon>
    </lineage>
</organism>
<dbReference type="RefSeq" id="WP_103954235.1">
    <property type="nucleotide sequence ID" value="NZ_FNVT01000001.1"/>
</dbReference>
<evidence type="ECO:0000313" key="4">
    <source>
        <dbReference type="Proteomes" id="UP000236732"/>
    </source>
</evidence>
<evidence type="ECO:0000256" key="2">
    <source>
        <dbReference type="SAM" id="Phobius"/>
    </source>
</evidence>